<dbReference type="AlphaFoldDB" id="A0AAD3E0F7"/>
<evidence type="ECO:0000313" key="2">
    <source>
        <dbReference type="Proteomes" id="UP001054857"/>
    </source>
</evidence>
<sequence>MVLKMTVASLISTSHYLVLDSDVLLVRPVGPQQAHWLFPLPGRAVFQPQRRVAHRTWWDATESLLDLKGCLSTDPETRVFGVTPALLARDVALETVRYWDTKIGGGSRMDAMRRMLPRDTPFFT</sequence>
<organism evidence="1 2">
    <name type="scientific">Astrephomene gubernaculifera</name>
    <dbReference type="NCBI Taxonomy" id="47775"/>
    <lineage>
        <taxon>Eukaryota</taxon>
        <taxon>Viridiplantae</taxon>
        <taxon>Chlorophyta</taxon>
        <taxon>core chlorophytes</taxon>
        <taxon>Chlorophyceae</taxon>
        <taxon>CS clade</taxon>
        <taxon>Chlamydomonadales</taxon>
        <taxon>Astrephomenaceae</taxon>
        <taxon>Astrephomene</taxon>
    </lineage>
</organism>
<dbReference type="InterPro" id="IPR045499">
    <property type="entry name" value="DUF6492"/>
</dbReference>
<protein>
    <submittedName>
        <fullName evidence="1">Uncharacterized protein</fullName>
    </submittedName>
</protein>
<accession>A0AAD3E0F7</accession>
<feature type="non-terminal residue" evidence="1">
    <location>
        <position position="124"/>
    </location>
</feature>
<proteinExistence type="predicted"/>
<evidence type="ECO:0000313" key="1">
    <source>
        <dbReference type="EMBL" id="GFR50597.1"/>
    </source>
</evidence>
<dbReference type="EMBL" id="BMAR01000038">
    <property type="protein sequence ID" value="GFR50597.1"/>
    <property type="molecule type" value="Genomic_DNA"/>
</dbReference>
<comment type="caution">
    <text evidence="1">The sequence shown here is derived from an EMBL/GenBank/DDBJ whole genome shotgun (WGS) entry which is preliminary data.</text>
</comment>
<name>A0AAD3E0F7_9CHLO</name>
<dbReference type="Pfam" id="PF20102">
    <property type="entry name" value="DUF6492"/>
    <property type="match status" value="1"/>
</dbReference>
<keyword evidence="2" id="KW-1185">Reference proteome</keyword>
<reference evidence="1 2" key="1">
    <citation type="journal article" date="2021" name="Sci. Rep.">
        <title>Genome sequencing of the multicellular alga Astrephomene provides insights into convergent evolution of germ-soma differentiation.</title>
        <authorList>
            <person name="Yamashita S."/>
            <person name="Yamamoto K."/>
            <person name="Matsuzaki R."/>
            <person name="Suzuki S."/>
            <person name="Yamaguchi H."/>
            <person name="Hirooka S."/>
            <person name="Minakuchi Y."/>
            <person name="Miyagishima S."/>
            <person name="Kawachi M."/>
            <person name="Toyoda A."/>
            <person name="Nozaki H."/>
        </authorList>
    </citation>
    <scope>NUCLEOTIDE SEQUENCE [LARGE SCALE GENOMIC DNA]</scope>
    <source>
        <strain evidence="1 2">NIES-4017</strain>
    </source>
</reference>
<dbReference type="Proteomes" id="UP001054857">
    <property type="component" value="Unassembled WGS sequence"/>
</dbReference>
<gene>
    <name evidence="1" type="ORF">Agub_g12872</name>
</gene>